<name>A0A561PWR5_9BACT</name>
<dbReference type="EMBL" id="VIWO01000002">
    <property type="protein sequence ID" value="TWF42563.1"/>
    <property type="molecule type" value="Genomic_DNA"/>
</dbReference>
<dbReference type="PANTHER" id="PTHR34817">
    <property type="entry name" value="NUCLEOTIDYLTRANSFERASE"/>
    <property type="match status" value="1"/>
</dbReference>
<organism evidence="1 2">
    <name type="scientific">Chitinophaga polysaccharea</name>
    <dbReference type="NCBI Taxonomy" id="1293035"/>
    <lineage>
        <taxon>Bacteria</taxon>
        <taxon>Pseudomonadati</taxon>
        <taxon>Bacteroidota</taxon>
        <taxon>Chitinophagia</taxon>
        <taxon>Chitinophagales</taxon>
        <taxon>Chitinophagaceae</taxon>
        <taxon>Chitinophaga</taxon>
    </lineage>
</organism>
<keyword evidence="2" id="KW-1185">Reference proteome</keyword>
<reference evidence="1 2" key="1">
    <citation type="submission" date="2019-06" db="EMBL/GenBank/DDBJ databases">
        <title>Sorghum-associated microbial communities from plants grown in Nebraska, USA.</title>
        <authorList>
            <person name="Schachtman D."/>
        </authorList>
    </citation>
    <scope>NUCLEOTIDE SEQUENCE [LARGE SCALE GENOMIC DNA]</scope>
    <source>
        <strain evidence="1 2">1209</strain>
    </source>
</reference>
<accession>A0A561PWR5</accession>
<dbReference type="RefSeq" id="WP_145666302.1">
    <property type="nucleotide sequence ID" value="NZ_VIWO01000002.1"/>
</dbReference>
<proteinExistence type="predicted"/>
<evidence type="ECO:0000313" key="2">
    <source>
        <dbReference type="Proteomes" id="UP000320811"/>
    </source>
</evidence>
<sequence length="359" mass="41734">MTFEELKQQRSCILLECISGSKAYNLQVPTSDTDIKGVFILPQSELYGMSYTPQVANESNDEVYFEIRRFLELLEKNNPNILELLSTTAQNELYRHPLMDLVKPADFLSRLCLDTFAGYAKAQIKKAKGLNKKINQSYPKTRKPVIEFCYVISGGQSMPLLEWLYEKGWRPEDCGLSKIDHFRDVYALYHRQQFTTAVAFKGIFSGENANDVQLSSVPRGVDPPGIMHFNKDGYTVYCKDFASYWEWVELRNDARYQHNQLLGADYDSKHMMHTFRLLNMAAEIARYKEVRVYREDRDFLLRIRNGEFSYDTLLEMAAEKLDQMEQLYAASDLPEQPDPALAASLLIRIREEYYVPKKH</sequence>
<dbReference type="AlphaFoldDB" id="A0A561PWR5"/>
<evidence type="ECO:0000313" key="1">
    <source>
        <dbReference type="EMBL" id="TWF42563.1"/>
    </source>
</evidence>
<comment type="caution">
    <text evidence="1">The sequence shown here is derived from an EMBL/GenBank/DDBJ whole genome shotgun (WGS) entry which is preliminary data.</text>
</comment>
<dbReference type="Pfam" id="PF10127">
    <property type="entry name" value="RlaP"/>
    <property type="match status" value="1"/>
</dbReference>
<dbReference type="InterPro" id="IPR018775">
    <property type="entry name" value="RlaP"/>
</dbReference>
<gene>
    <name evidence="1" type="ORF">FHW36_102323</name>
</gene>
<dbReference type="GO" id="GO:0016740">
    <property type="term" value="F:transferase activity"/>
    <property type="evidence" value="ECO:0007669"/>
    <property type="project" value="UniProtKB-KW"/>
</dbReference>
<dbReference type="Proteomes" id="UP000320811">
    <property type="component" value="Unassembled WGS sequence"/>
</dbReference>
<dbReference type="PANTHER" id="PTHR34817:SF1">
    <property type="entry name" value="NUCLEOTIDYLTRANSFERASE"/>
    <property type="match status" value="1"/>
</dbReference>
<protein>
    <submittedName>
        <fullName evidence="1">Putative nucleotidyltransferase</fullName>
    </submittedName>
</protein>
<keyword evidence="1" id="KW-0808">Transferase</keyword>
<dbReference type="OrthoDB" id="243791at2"/>